<dbReference type="EMBL" id="JABBWK010000004">
    <property type="protein sequence ID" value="KAG1906518.1"/>
    <property type="molecule type" value="Genomic_DNA"/>
</dbReference>
<dbReference type="Proteomes" id="UP001195769">
    <property type="component" value="Unassembled WGS sequence"/>
</dbReference>
<protein>
    <submittedName>
        <fullName evidence="1">Uncharacterized protein</fullName>
    </submittedName>
</protein>
<dbReference type="GeneID" id="64660387"/>
<sequence>MPHNLHESSRIHFSLRIQGVQILMSTVTSAISEVAEIFDGRGAFIYVQRQGRASPAFDIVAASEVRTFGTPYHRRPTTGIFLVMDDFNGNDSLLTRTIRTIAFDTQVVTVYTESVQLAQYLASEASRLCEVHPISGTS</sequence>
<evidence type="ECO:0000313" key="1">
    <source>
        <dbReference type="EMBL" id="KAG1906518.1"/>
    </source>
</evidence>
<comment type="caution">
    <text evidence="1">The sequence shown here is derived from an EMBL/GenBank/DDBJ whole genome shotgun (WGS) entry which is preliminary data.</text>
</comment>
<reference evidence="1" key="1">
    <citation type="journal article" date="2020" name="New Phytol.">
        <title>Comparative genomics reveals dynamic genome evolution in host specialist ectomycorrhizal fungi.</title>
        <authorList>
            <person name="Lofgren L.A."/>
            <person name="Nguyen N.H."/>
            <person name="Vilgalys R."/>
            <person name="Ruytinx J."/>
            <person name="Liao H.L."/>
            <person name="Branco S."/>
            <person name="Kuo A."/>
            <person name="LaButti K."/>
            <person name="Lipzen A."/>
            <person name="Andreopoulos W."/>
            <person name="Pangilinan J."/>
            <person name="Riley R."/>
            <person name="Hundley H."/>
            <person name="Na H."/>
            <person name="Barry K."/>
            <person name="Grigoriev I.V."/>
            <person name="Stajich J.E."/>
            <person name="Kennedy P.G."/>
        </authorList>
    </citation>
    <scope>NUCLEOTIDE SEQUENCE</scope>
    <source>
        <strain evidence="1">FC203</strain>
    </source>
</reference>
<evidence type="ECO:0000313" key="2">
    <source>
        <dbReference type="Proteomes" id="UP001195769"/>
    </source>
</evidence>
<accession>A0AAD4EHW1</accession>
<dbReference type="AlphaFoldDB" id="A0AAD4EHW1"/>
<keyword evidence="2" id="KW-1185">Reference proteome</keyword>
<dbReference type="RefSeq" id="XP_041232093.1">
    <property type="nucleotide sequence ID" value="XM_041366089.1"/>
</dbReference>
<organism evidence="1 2">
    <name type="scientific">Suillus fuscotomentosus</name>
    <dbReference type="NCBI Taxonomy" id="1912939"/>
    <lineage>
        <taxon>Eukaryota</taxon>
        <taxon>Fungi</taxon>
        <taxon>Dikarya</taxon>
        <taxon>Basidiomycota</taxon>
        <taxon>Agaricomycotina</taxon>
        <taxon>Agaricomycetes</taxon>
        <taxon>Agaricomycetidae</taxon>
        <taxon>Boletales</taxon>
        <taxon>Suillineae</taxon>
        <taxon>Suillaceae</taxon>
        <taxon>Suillus</taxon>
    </lineage>
</organism>
<name>A0AAD4EHW1_9AGAM</name>
<gene>
    <name evidence="1" type="ORF">F5891DRAFT_1181931</name>
</gene>
<proteinExistence type="predicted"/>